<proteinExistence type="predicted"/>
<dbReference type="EMBL" id="JAOYFB010000036">
    <property type="protein sequence ID" value="KAK4019602.1"/>
    <property type="molecule type" value="Genomic_DNA"/>
</dbReference>
<accession>A0ABR0A378</accession>
<protein>
    <submittedName>
        <fullName evidence="2">Uncharacterized protein</fullName>
    </submittedName>
</protein>
<name>A0ABR0A378_9CRUS</name>
<feature type="region of interest" description="Disordered" evidence="1">
    <location>
        <begin position="69"/>
        <end position="90"/>
    </location>
</feature>
<comment type="caution">
    <text evidence="2">The sequence shown here is derived from an EMBL/GenBank/DDBJ whole genome shotgun (WGS) entry which is preliminary data.</text>
</comment>
<evidence type="ECO:0000256" key="1">
    <source>
        <dbReference type="SAM" id="MobiDB-lite"/>
    </source>
</evidence>
<sequence length="90" mass="10689">MKRQQDDYYPIYYIRRHQLQQFYFISRPRGIALASGAMRAVEFTRRTTGKQSLLLAAWKSTQPWKIQTHRQPTVGQWASGDQSESRIEDR</sequence>
<keyword evidence="3" id="KW-1185">Reference proteome</keyword>
<feature type="compositionally biased region" description="Polar residues" evidence="1">
    <location>
        <begin position="69"/>
        <end position="82"/>
    </location>
</feature>
<dbReference type="Proteomes" id="UP001234178">
    <property type="component" value="Unassembled WGS sequence"/>
</dbReference>
<evidence type="ECO:0000313" key="2">
    <source>
        <dbReference type="EMBL" id="KAK4019602.1"/>
    </source>
</evidence>
<gene>
    <name evidence="2" type="ORF">OUZ56_001616</name>
</gene>
<evidence type="ECO:0000313" key="3">
    <source>
        <dbReference type="Proteomes" id="UP001234178"/>
    </source>
</evidence>
<reference evidence="2 3" key="1">
    <citation type="journal article" date="2023" name="Nucleic Acids Res.">
        <title>The hologenome of Daphnia magna reveals possible DNA methylation and microbiome-mediated evolution of the host genome.</title>
        <authorList>
            <person name="Chaturvedi A."/>
            <person name="Li X."/>
            <person name="Dhandapani V."/>
            <person name="Marshall H."/>
            <person name="Kissane S."/>
            <person name="Cuenca-Cambronero M."/>
            <person name="Asole G."/>
            <person name="Calvet F."/>
            <person name="Ruiz-Romero M."/>
            <person name="Marangio P."/>
            <person name="Guigo R."/>
            <person name="Rago D."/>
            <person name="Mirbahai L."/>
            <person name="Eastwood N."/>
            <person name="Colbourne J.K."/>
            <person name="Zhou J."/>
            <person name="Mallon E."/>
            <person name="Orsini L."/>
        </authorList>
    </citation>
    <scope>NUCLEOTIDE SEQUENCE [LARGE SCALE GENOMIC DNA]</scope>
    <source>
        <strain evidence="2">LRV0_1</strain>
    </source>
</reference>
<organism evidence="2 3">
    <name type="scientific">Daphnia magna</name>
    <dbReference type="NCBI Taxonomy" id="35525"/>
    <lineage>
        <taxon>Eukaryota</taxon>
        <taxon>Metazoa</taxon>
        <taxon>Ecdysozoa</taxon>
        <taxon>Arthropoda</taxon>
        <taxon>Crustacea</taxon>
        <taxon>Branchiopoda</taxon>
        <taxon>Diplostraca</taxon>
        <taxon>Cladocera</taxon>
        <taxon>Anomopoda</taxon>
        <taxon>Daphniidae</taxon>
        <taxon>Daphnia</taxon>
    </lineage>
</organism>